<sequence>MSTFAELDAHTTEDLRELAFAKAKSERDVSFFWDLFQHLPSATEAEVGDNSLGDIGPQVDDYVGLWREFTGHNYGEQEPLIRARFIDYLLNS</sequence>
<evidence type="ECO:0000313" key="1">
    <source>
        <dbReference type="EMBL" id="MBB5871268.1"/>
    </source>
</evidence>
<evidence type="ECO:0000313" key="2">
    <source>
        <dbReference type="Proteomes" id="UP000587527"/>
    </source>
</evidence>
<comment type="caution">
    <text evidence="1">The sequence shown here is derived from an EMBL/GenBank/DDBJ whole genome shotgun (WGS) entry which is preliminary data.</text>
</comment>
<gene>
    <name evidence="1" type="ORF">F4553_004647</name>
</gene>
<protein>
    <submittedName>
        <fullName evidence="1">Uncharacterized protein</fullName>
    </submittedName>
</protein>
<reference evidence="1 2" key="1">
    <citation type="submission" date="2020-08" db="EMBL/GenBank/DDBJ databases">
        <title>Sequencing the genomes of 1000 actinobacteria strains.</title>
        <authorList>
            <person name="Klenk H.-P."/>
        </authorList>
    </citation>
    <scope>NUCLEOTIDE SEQUENCE [LARGE SCALE GENOMIC DNA]</scope>
    <source>
        <strain evidence="1 2">DSM 45362</strain>
    </source>
</reference>
<dbReference type="RefSeq" id="WP_184839207.1">
    <property type="nucleotide sequence ID" value="NZ_JACHMN010000002.1"/>
</dbReference>
<dbReference type="AlphaFoldDB" id="A0A841BUY9"/>
<dbReference type="EMBL" id="JACHMN010000002">
    <property type="protein sequence ID" value="MBB5871268.1"/>
    <property type="molecule type" value="Genomic_DNA"/>
</dbReference>
<accession>A0A841BUY9</accession>
<keyword evidence="2" id="KW-1185">Reference proteome</keyword>
<name>A0A841BUY9_9ACTN</name>
<dbReference type="Proteomes" id="UP000587527">
    <property type="component" value="Unassembled WGS sequence"/>
</dbReference>
<organism evidence="1 2">
    <name type="scientific">Allocatelliglobosispora scoriae</name>
    <dbReference type="NCBI Taxonomy" id="643052"/>
    <lineage>
        <taxon>Bacteria</taxon>
        <taxon>Bacillati</taxon>
        <taxon>Actinomycetota</taxon>
        <taxon>Actinomycetes</taxon>
        <taxon>Micromonosporales</taxon>
        <taxon>Micromonosporaceae</taxon>
        <taxon>Allocatelliglobosispora</taxon>
    </lineage>
</organism>
<proteinExistence type="predicted"/>